<dbReference type="EMBL" id="JAUIRO010000001">
    <property type="protein sequence ID" value="KAK0733116.1"/>
    <property type="molecule type" value="Genomic_DNA"/>
</dbReference>
<evidence type="ECO:0000313" key="3">
    <source>
        <dbReference type="Proteomes" id="UP001172101"/>
    </source>
</evidence>
<proteinExistence type="predicted"/>
<reference evidence="2" key="1">
    <citation type="submission" date="2023-06" db="EMBL/GenBank/DDBJ databases">
        <title>Genome-scale phylogeny and comparative genomics of the fungal order Sordariales.</title>
        <authorList>
            <consortium name="Lawrence Berkeley National Laboratory"/>
            <person name="Hensen N."/>
            <person name="Bonometti L."/>
            <person name="Westerberg I."/>
            <person name="Brannstrom I.O."/>
            <person name="Guillou S."/>
            <person name="Cros-Aarteil S."/>
            <person name="Calhoun S."/>
            <person name="Haridas S."/>
            <person name="Kuo A."/>
            <person name="Mondo S."/>
            <person name="Pangilinan J."/>
            <person name="Riley R."/>
            <person name="LaButti K."/>
            <person name="Andreopoulos B."/>
            <person name="Lipzen A."/>
            <person name="Chen C."/>
            <person name="Yanf M."/>
            <person name="Daum C."/>
            <person name="Ng V."/>
            <person name="Clum A."/>
            <person name="Steindorff A."/>
            <person name="Ohm R."/>
            <person name="Martin F."/>
            <person name="Silar P."/>
            <person name="Natvig D."/>
            <person name="Lalanne C."/>
            <person name="Gautier V."/>
            <person name="Ament-velasquez S.L."/>
            <person name="Kruys A."/>
            <person name="Hutchinson M.I."/>
            <person name="Powell A.J."/>
            <person name="Barry K."/>
            <person name="Miller A.N."/>
            <person name="Grigoriev I.V."/>
            <person name="Debuchy R."/>
            <person name="Gladieux P."/>
            <person name="Thoren M.H."/>
            <person name="Johannesson H."/>
        </authorList>
    </citation>
    <scope>NUCLEOTIDE SEQUENCE</scope>
    <source>
        <strain evidence="2">SMH2392-1A</strain>
    </source>
</reference>
<accession>A0AA40ED76</accession>
<dbReference type="AlphaFoldDB" id="A0AA40ED76"/>
<feature type="chain" id="PRO_5041319204" evidence="1">
    <location>
        <begin position="19"/>
        <end position="266"/>
    </location>
</feature>
<keyword evidence="1" id="KW-0732">Signal</keyword>
<keyword evidence="3" id="KW-1185">Reference proteome</keyword>
<dbReference type="Proteomes" id="UP001172101">
    <property type="component" value="Unassembled WGS sequence"/>
</dbReference>
<comment type="caution">
    <text evidence="2">The sequence shown here is derived from an EMBL/GenBank/DDBJ whole genome shotgun (WGS) entry which is preliminary data.</text>
</comment>
<gene>
    <name evidence="2" type="ORF">B0T26DRAFT_630880</name>
</gene>
<dbReference type="GeneID" id="85319560"/>
<dbReference type="RefSeq" id="XP_060301993.1">
    <property type="nucleotide sequence ID" value="XM_060436290.1"/>
</dbReference>
<organism evidence="2 3">
    <name type="scientific">Lasiosphaeria miniovina</name>
    <dbReference type="NCBI Taxonomy" id="1954250"/>
    <lineage>
        <taxon>Eukaryota</taxon>
        <taxon>Fungi</taxon>
        <taxon>Dikarya</taxon>
        <taxon>Ascomycota</taxon>
        <taxon>Pezizomycotina</taxon>
        <taxon>Sordariomycetes</taxon>
        <taxon>Sordariomycetidae</taxon>
        <taxon>Sordariales</taxon>
        <taxon>Lasiosphaeriaceae</taxon>
        <taxon>Lasiosphaeria</taxon>
    </lineage>
</organism>
<feature type="signal peptide" evidence="1">
    <location>
        <begin position="1"/>
        <end position="18"/>
    </location>
</feature>
<sequence length="266" mass="28835">MKLEAWVATACLASAAAAIGPSIPLGGRPDGKPAKMESWKWSDPFSASRMRKLDAACEAEKTFEAIEYLLDDLSEAPPLGLLPFRDALKKVFADREYPGSWDGIDPHGYDRNLLMMEYADVPVAAREWIEDQERTAGPGKGLFAIYEKPAAADDVVRNTVRIPPTPVLPGLRPLDKKKVIIFAPGALYEALPLWVAAGSDCAETLLDISKYSAKPADGSVVAYPTSKTKAKRSADKREIKFTIKAQALKAKADEDAGASDGKKDEL</sequence>
<name>A0AA40ED76_9PEZI</name>
<protein>
    <submittedName>
        <fullName evidence="2">Uncharacterized protein</fullName>
    </submittedName>
</protein>
<evidence type="ECO:0000256" key="1">
    <source>
        <dbReference type="SAM" id="SignalP"/>
    </source>
</evidence>
<evidence type="ECO:0000313" key="2">
    <source>
        <dbReference type="EMBL" id="KAK0733116.1"/>
    </source>
</evidence>